<dbReference type="InterPro" id="IPR037066">
    <property type="entry name" value="Plug_dom_sf"/>
</dbReference>
<reference evidence="5 6" key="2">
    <citation type="journal article" date="2011" name="ISME J.">
        <title>RNA-seq reveals cooperative metabolic interactions between two termite-gut spirochete species in co-culture.</title>
        <authorList>
            <person name="Rosenthal A.Z."/>
            <person name="Matson E.G."/>
            <person name="Eldar A."/>
            <person name="Leadbetter J.R."/>
        </authorList>
    </citation>
    <scope>NUCLEOTIDE SEQUENCE [LARGE SCALE GENOMIC DNA]</scope>
    <source>
        <strain evidence="6">ATCC BAA-888 / DSM 13862 / ZAS-9</strain>
    </source>
</reference>
<evidence type="ECO:0000259" key="4">
    <source>
        <dbReference type="Pfam" id="PF07715"/>
    </source>
</evidence>
<dbReference type="EMBL" id="CP001841">
    <property type="protein sequence ID" value="AEF82428.1"/>
    <property type="molecule type" value="Genomic_DNA"/>
</dbReference>
<dbReference type="Pfam" id="PF07715">
    <property type="entry name" value="Plug"/>
    <property type="match status" value="1"/>
</dbReference>
<dbReference type="Proteomes" id="UP000009222">
    <property type="component" value="Chromosome"/>
</dbReference>
<dbReference type="InterPro" id="IPR012910">
    <property type="entry name" value="Plug_dom"/>
</dbReference>
<keyword evidence="3" id="KW-0998">Cell outer membrane</keyword>
<sequence>MALGKKIFFLIIALSFSVFNLLWARDVEIIVEDTDLGIPLEGAAIRSWDNSDYMCDENGIVIISVPDDRQVTIQVQYPGYENGRLIIPLKGDSFKLGLRLGGVMESRELVIEARRPGSSETKSGRSVAISGEALERSSQIGLIEDVMTSIKLLPGVGYTGMFNAMPSIRGGEPGDLMAVLDGFYIENPYHWGGGFSIFDPHMVASAQLSHGIFSTRYGHTISGLLEITSKKASPDLAELELGLSTSAVNLNLSMPLGTRGGLMVMGKVTYWDPFVWAVKQLSKVIDNDTLQMVNAVTTAPYIRSSAINVNYRFNADLEWTAEAFIGADGVGADYSNESNDEYVKSKSHMVFDWDNLQGFLITGLTFNPRRDMVLKTTAGAGFAQAKIDGEINYDYLTAKYTNDIIADHPSLVPPYSYTLDNDDIGMNVKSDDSALNIQGRIDYDWSLGNGFLWSIGAQEIYSHHTAKQEGRFFAEMQYFDTAVMELKYIHFPRQFGIDFSNGMFNTSAYTLLEYLAPGGRFGAELGLRVDHFYFSGDGFDIQTVPVLNPRLNLDFNVFKNKGIFDSFDLTAGTGLFSSMNDAVASIQLDSGIDDFTLKPNRSWTSVVGMRTDIMEEWSFNLEGYFKFVYDRAYQYLYTQLGAVPEQRYRFNGDGIIWGFDAMLQKFDSRYWDGWLSYTFTYAKYHQPEKPLTELSPSLNTELEDSGWYYPGFHRFHNINMVINFKPLRNFNIYTRLGIASGRLKPEITGKITSYLVDLYDDSGAPTGKQIIKYKRESEYNENSRTTWSIPLDTKFSYFIFNPKTKMQTEIYLGAENLLSLVYVAKANTSFNQYTGKEDTGSDSANYEMPIPMVSFGLKWSY</sequence>
<evidence type="ECO:0000256" key="1">
    <source>
        <dbReference type="ARBA" id="ARBA00004442"/>
    </source>
</evidence>
<dbReference type="AlphaFoldDB" id="F5YCT3"/>
<dbReference type="InterPro" id="IPR036942">
    <property type="entry name" value="Beta-barrel_TonB_sf"/>
</dbReference>
<dbReference type="SUPFAM" id="SSF56935">
    <property type="entry name" value="Porins"/>
    <property type="match status" value="1"/>
</dbReference>
<gene>
    <name evidence="5" type="ordered locus">TREAZ_0443</name>
</gene>
<dbReference type="GO" id="GO:0009279">
    <property type="term" value="C:cell outer membrane"/>
    <property type="evidence" value="ECO:0007669"/>
    <property type="project" value="UniProtKB-SubCell"/>
</dbReference>
<evidence type="ECO:0000256" key="2">
    <source>
        <dbReference type="ARBA" id="ARBA00023136"/>
    </source>
</evidence>
<name>F5YCT3_LEAAZ</name>
<proteinExistence type="predicted"/>
<dbReference type="Gene3D" id="2.40.170.20">
    <property type="entry name" value="TonB-dependent receptor, beta-barrel domain"/>
    <property type="match status" value="1"/>
</dbReference>
<keyword evidence="2" id="KW-0472">Membrane</keyword>
<organism evidence="5 6">
    <name type="scientific">Leadbettera azotonutricia (strain ATCC BAA-888 / DSM 13862 / ZAS-9)</name>
    <name type="common">Treponema azotonutricium</name>
    <dbReference type="NCBI Taxonomy" id="545695"/>
    <lineage>
        <taxon>Bacteria</taxon>
        <taxon>Pseudomonadati</taxon>
        <taxon>Spirochaetota</taxon>
        <taxon>Spirochaetia</taxon>
        <taxon>Spirochaetales</taxon>
        <taxon>Breznakiellaceae</taxon>
        <taxon>Leadbettera</taxon>
    </lineage>
</organism>
<keyword evidence="6" id="KW-1185">Reference proteome</keyword>
<protein>
    <submittedName>
        <fullName evidence="5">TonB-dependent receptor plug domain protein</fullName>
    </submittedName>
</protein>
<keyword evidence="5" id="KW-0675">Receptor</keyword>
<dbReference type="Gene3D" id="2.170.130.10">
    <property type="entry name" value="TonB-dependent receptor, plug domain"/>
    <property type="match status" value="1"/>
</dbReference>
<evidence type="ECO:0000313" key="5">
    <source>
        <dbReference type="EMBL" id="AEF82428.1"/>
    </source>
</evidence>
<dbReference type="KEGG" id="taz:TREAZ_0443"/>
<dbReference type="eggNOG" id="COG4771">
    <property type="taxonomic scope" value="Bacteria"/>
</dbReference>
<dbReference type="HOGENOM" id="CLU_332306_0_0_12"/>
<dbReference type="RefSeq" id="WP_015711504.1">
    <property type="nucleotide sequence ID" value="NC_015577.1"/>
</dbReference>
<evidence type="ECO:0000256" key="3">
    <source>
        <dbReference type="ARBA" id="ARBA00023237"/>
    </source>
</evidence>
<evidence type="ECO:0000313" key="6">
    <source>
        <dbReference type="Proteomes" id="UP000009222"/>
    </source>
</evidence>
<dbReference type="InParanoid" id="F5YCT3"/>
<feature type="domain" description="TonB-dependent receptor plug" evidence="4">
    <location>
        <begin position="126"/>
        <end position="219"/>
    </location>
</feature>
<comment type="subcellular location">
    <subcellularLocation>
        <location evidence="1">Cell outer membrane</location>
    </subcellularLocation>
</comment>
<accession>F5YCT3</accession>
<reference evidence="6" key="1">
    <citation type="submission" date="2009-12" db="EMBL/GenBank/DDBJ databases">
        <title>Complete sequence of Treponema azotonutricium strain ZAS-9.</title>
        <authorList>
            <person name="Tetu S.G."/>
            <person name="Matson E."/>
            <person name="Ren Q."/>
            <person name="Seshadri R."/>
            <person name="Elbourne L."/>
            <person name="Hassan K.A."/>
            <person name="Durkin A."/>
            <person name="Radune D."/>
            <person name="Mohamoud Y."/>
            <person name="Shay R."/>
            <person name="Jin S."/>
            <person name="Zhang X."/>
            <person name="Lucey K."/>
            <person name="Ballor N.R."/>
            <person name="Ottesen E."/>
            <person name="Rosenthal R."/>
            <person name="Allen A."/>
            <person name="Leadbetter J.R."/>
            <person name="Paulsen I.T."/>
        </authorList>
    </citation>
    <scope>NUCLEOTIDE SEQUENCE [LARGE SCALE GENOMIC DNA]</scope>
    <source>
        <strain evidence="6">ATCC BAA-888 / DSM 13862 / ZAS-9</strain>
    </source>
</reference>
<dbReference type="STRING" id="545695.TREAZ_0443"/>